<dbReference type="OrthoDB" id="5149446at2759"/>
<sequence length="210" mass="23031">MQATQCNCPLNSLQQTVDQLNRDTLPFDKILQIGTDFTTFLQTALSCGSCITQKRISNTLTHITLRLVCFYKAAYSSAVANLTSTATITAADMAMASSPTTPISPYGRIDSSSSATQRAPGCHSVPREMKFGELVISGLEGRMLVKVVLVDACLELNRKMEEWQAMMHEALEAEDEAYLAQYDTVIGRCLNRLVKLIGLLQLDGLSVERS</sequence>
<name>A0A9P4M0T9_9PEZI</name>
<accession>A0A9P4M0T9</accession>
<proteinExistence type="predicted"/>
<dbReference type="Proteomes" id="UP000799772">
    <property type="component" value="Unassembled WGS sequence"/>
</dbReference>
<organism evidence="1 2">
    <name type="scientific">Rhizodiscina lignyota</name>
    <dbReference type="NCBI Taxonomy" id="1504668"/>
    <lineage>
        <taxon>Eukaryota</taxon>
        <taxon>Fungi</taxon>
        <taxon>Dikarya</taxon>
        <taxon>Ascomycota</taxon>
        <taxon>Pezizomycotina</taxon>
        <taxon>Dothideomycetes</taxon>
        <taxon>Pleosporomycetidae</taxon>
        <taxon>Aulographales</taxon>
        <taxon>Rhizodiscinaceae</taxon>
        <taxon>Rhizodiscina</taxon>
    </lineage>
</organism>
<comment type="caution">
    <text evidence="1">The sequence shown here is derived from an EMBL/GenBank/DDBJ whole genome shotgun (WGS) entry which is preliminary data.</text>
</comment>
<dbReference type="AlphaFoldDB" id="A0A9P4M0T9"/>
<evidence type="ECO:0000313" key="2">
    <source>
        <dbReference type="Proteomes" id="UP000799772"/>
    </source>
</evidence>
<reference evidence="1" key="1">
    <citation type="journal article" date="2020" name="Stud. Mycol.">
        <title>101 Dothideomycetes genomes: a test case for predicting lifestyles and emergence of pathogens.</title>
        <authorList>
            <person name="Haridas S."/>
            <person name="Albert R."/>
            <person name="Binder M."/>
            <person name="Bloem J."/>
            <person name="Labutti K."/>
            <person name="Salamov A."/>
            <person name="Andreopoulos B."/>
            <person name="Baker S."/>
            <person name="Barry K."/>
            <person name="Bills G."/>
            <person name="Bluhm B."/>
            <person name="Cannon C."/>
            <person name="Castanera R."/>
            <person name="Culley D."/>
            <person name="Daum C."/>
            <person name="Ezra D."/>
            <person name="Gonzalez J."/>
            <person name="Henrissat B."/>
            <person name="Kuo A."/>
            <person name="Liang C."/>
            <person name="Lipzen A."/>
            <person name="Lutzoni F."/>
            <person name="Magnuson J."/>
            <person name="Mondo S."/>
            <person name="Nolan M."/>
            <person name="Ohm R."/>
            <person name="Pangilinan J."/>
            <person name="Park H.-J."/>
            <person name="Ramirez L."/>
            <person name="Alfaro M."/>
            <person name="Sun H."/>
            <person name="Tritt A."/>
            <person name="Yoshinaga Y."/>
            <person name="Zwiers L.-H."/>
            <person name="Turgeon B."/>
            <person name="Goodwin S."/>
            <person name="Spatafora J."/>
            <person name="Crous P."/>
            <person name="Grigoriev I."/>
        </authorList>
    </citation>
    <scope>NUCLEOTIDE SEQUENCE</scope>
    <source>
        <strain evidence="1">CBS 133067</strain>
    </source>
</reference>
<gene>
    <name evidence="1" type="ORF">NA57DRAFT_69595</name>
</gene>
<protein>
    <submittedName>
        <fullName evidence="1">Uncharacterized protein</fullName>
    </submittedName>
</protein>
<evidence type="ECO:0000313" key="1">
    <source>
        <dbReference type="EMBL" id="KAF2092848.1"/>
    </source>
</evidence>
<dbReference type="EMBL" id="ML978142">
    <property type="protein sequence ID" value="KAF2092848.1"/>
    <property type="molecule type" value="Genomic_DNA"/>
</dbReference>
<keyword evidence="2" id="KW-1185">Reference proteome</keyword>